<dbReference type="GO" id="GO:0004222">
    <property type="term" value="F:metalloendopeptidase activity"/>
    <property type="evidence" value="ECO:0007669"/>
    <property type="project" value="TreeGrafter"/>
</dbReference>
<accession>A0A2V3VCV7</accession>
<dbReference type="OrthoDB" id="9815245at2"/>
<protein>
    <submittedName>
        <fullName evidence="3">Peptidase M23-like protein</fullName>
    </submittedName>
</protein>
<evidence type="ECO:0000313" key="3">
    <source>
        <dbReference type="EMBL" id="PXW78608.1"/>
    </source>
</evidence>
<evidence type="ECO:0000313" key="4">
    <source>
        <dbReference type="Proteomes" id="UP000248014"/>
    </source>
</evidence>
<feature type="signal peptide" evidence="1">
    <location>
        <begin position="1"/>
        <end position="20"/>
    </location>
</feature>
<dbReference type="Proteomes" id="UP000248014">
    <property type="component" value="Unassembled WGS sequence"/>
</dbReference>
<dbReference type="Gene3D" id="2.70.70.10">
    <property type="entry name" value="Glucose Permease (Domain IIA)"/>
    <property type="match status" value="1"/>
</dbReference>
<evidence type="ECO:0000256" key="1">
    <source>
        <dbReference type="SAM" id="SignalP"/>
    </source>
</evidence>
<dbReference type="Pfam" id="PF01551">
    <property type="entry name" value="Peptidase_M23"/>
    <property type="match status" value="1"/>
</dbReference>
<dbReference type="InterPro" id="IPR016047">
    <property type="entry name" value="M23ase_b-sheet_dom"/>
</dbReference>
<name>A0A2V3VCV7_9SPHN</name>
<dbReference type="AlphaFoldDB" id="A0A2V3VCV7"/>
<dbReference type="SUPFAM" id="SSF51261">
    <property type="entry name" value="Duplicated hybrid motif"/>
    <property type="match status" value="1"/>
</dbReference>
<dbReference type="PANTHER" id="PTHR21666">
    <property type="entry name" value="PEPTIDASE-RELATED"/>
    <property type="match status" value="1"/>
</dbReference>
<dbReference type="RefSeq" id="WP_110297670.1">
    <property type="nucleotide sequence ID" value="NZ_QJJM01000002.1"/>
</dbReference>
<reference evidence="3 4" key="1">
    <citation type="submission" date="2018-05" db="EMBL/GenBank/DDBJ databases">
        <title>Genomic Encyclopedia of Type Strains, Phase IV (KMG-IV): sequencing the most valuable type-strain genomes for metagenomic binning, comparative biology and taxonomic classification.</title>
        <authorList>
            <person name="Goeker M."/>
        </authorList>
    </citation>
    <scope>NUCLEOTIDE SEQUENCE [LARGE SCALE GENOMIC DNA]</scope>
    <source>
        <strain evidence="3 4">DSM 3183</strain>
    </source>
</reference>
<dbReference type="CDD" id="cd12797">
    <property type="entry name" value="M23_peptidase"/>
    <property type="match status" value="1"/>
</dbReference>
<feature type="chain" id="PRO_5015836242" evidence="1">
    <location>
        <begin position="21"/>
        <end position="304"/>
    </location>
</feature>
<comment type="caution">
    <text evidence="3">The sequence shown here is derived from an EMBL/GenBank/DDBJ whole genome shotgun (WGS) entry which is preliminary data.</text>
</comment>
<organism evidence="3 4">
    <name type="scientific">Blastomonas natatoria</name>
    <dbReference type="NCBI Taxonomy" id="34015"/>
    <lineage>
        <taxon>Bacteria</taxon>
        <taxon>Pseudomonadati</taxon>
        <taxon>Pseudomonadota</taxon>
        <taxon>Alphaproteobacteria</taxon>
        <taxon>Sphingomonadales</taxon>
        <taxon>Sphingomonadaceae</taxon>
        <taxon>Blastomonas</taxon>
    </lineage>
</organism>
<dbReference type="FunFam" id="2.70.70.10:FF:000019">
    <property type="entry name" value="M23 family peptidase"/>
    <property type="match status" value="1"/>
</dbReference>
<keyword evidence="4" id="KW-1185">Reference proteome</keyword>
<keyword evidence="1" id="KW-0732">Signal</keyword>
<dbReference type="InterPro" id="IPR011055">
    <property type="entry name" value="Dup_hybrid_motif"/>
</dbReference>
<dbReference type="EMBL" id="QJJM01000002">
    <property type="protein sequence ID" value="PXW78608.1"/>
    <property type="molecule type" value="Genomic_DNA"/>
</dbReference>
<dbReference type="PANTHER" id="PTHR21666:SF285">
    <property type="entry name" value="M23 FAMILY METALLOPEPTIDASE"/>
    <property type="match status" value="1"/>
</dbReference>
<sequence length="304" mass="31511">MRGALTLLSLAALATSTPLAAQSGAAPAQSAAPTPGGPDFLTRPFGTMRPLPSGIRLSGAPVQGALLRGTAPRGVTALDLDGVNVPVAPDGAFLLGFHRDAPALGILTVTLADGQVMSEPLTVEPRAWRREFVAVAARGGLPSEAFLARRKPELEMIDAARARQSDSAGWRQSFIWPATGRVSGIFGSQRIYAGEPGSFHSGVDVAGAIGTPVVAPADGVVILAAPTPFSLEGNLLMIDHGMGLNSAFLHLSAIDVKLGDTVRQGQQIGRIGATGRATGPHLHWSMKWHDARIDPQLLVGPMGQ</sequence>
<proteinExistence type="predicted"/>
<dbReference type="InterPro" id="IPR050570">
    <property type="entry name" value="Cell_wall_metabolism_enzyme"/>
</dbReference>
<evidence type="ECO:0000259" key="2">
    <source>
        <dbReference type="Pfam" id="PF01551"/>
    </source>
</evidence>
<feature type="domain" description="M23ase beta-sheet core" evidence="2">
    <location>
        <begin position="199"/>
        <end position="295"/>
    </location>
</feature>
<gene>
    <name evidence="3" type="ORF">C7451_102280</name>
</gene>